<accession>A0A9K3D327</accession>
<sequence>SDYPTDHVVSLQSTLLRRFWFAPKVDVQAKRTARKRNKHVTQHGPASAATKKEWAKEDRRREKELTWLRRLDTSKVSYIDAAEVQQALRAEARRTEDALPSSVLHRADSMLGKLTQVAQEKALHISVEEEGTLMGGMATCIFVEILSAMLLMLMIMFLIVPSPVIPRDLAPDALDSFYINQRTVSVHPHSSLPPDQAMMLTSWTDSHDSLYVSQSLGGDWGTVCVDYALIQPLALGDRLQVLMAASAGLLPPSVQTTIPTPLSALRHNIGITTPGCRLMGSGEPCDSVYNVNEWFDAGNPP</sequence>
<feature type="non-terminal residue" evidence="3">
    <location>
        <position position="1"/>
    </location>
</feature>
<keyword evidence="2" id="KW-1133">Transmembrane helix</keyword>
<comment type="caution">
    <text evidence="3">The sequence shown here is derived from an EMBL/GenBank/DDBJ whole genome shotgun (WGS) entry which is preliminary data.</text>
</comment>
<dbReference type="AlphaFoldDB" id="A0A9K3D327"/>
<feature type="compositionally biased region" description="Basic residues" evidence="1">
    <location>
        <begin position="31"/>
        <end position="41"/>
    </location>
</feature>
<feature type="transmembrane region" description="Helical" evidence="2">
    <location>
        <begin position="133"/>
        <end position="160"/>
    </location>
</feature>
<dbReference type="EMBL" id="BDIP01003483">
    <property type="protein sequence ID" value="GIQ87767.1"/>
    <property type="molecule type" value="Genomic_DNA"/>
</dbReference>
<evidence type="ECO:0000256" key="2">
    <source>
        <dbReference type="SAM" id="Phobius"/>
    </source>
</evidence>
<keyword evidence="2" id="KW-0472">Membrane</keyword>
<evidence type="ECO:0000256" key="1">
    <source>
        <dbReference type="SAM" id="MobiDB-lite"/>
    </source>
</evidence>
<evidence type="ECO:0000313" key="4">
    <source>
        <dbReference type="Proteomes" id="UP000265618"/>
    </source>
</evidence>
<gene>
    <name evidence="3" type="ORF">KIPB_009870</name>
</gene>
<protein>
    <submittedName>
        <fullName evidence="3">Uncharacterized protein</fullName>
    </submittedName>
</protein>
<proteinExistence type="predicted"/>
<feature type="region of interest" description="Disordered" evidence="1">
    <location>
        <begin position="31"/>
        <end position="57"/>
    </location>
</feature>
<reference evidence="3 4" key="1">
    <citation type="journal article" date="2018" name="PLoS ONE">
        <title>The draft genome of Kipferlia bialata reveals reductive genome evolution in fornicate parasites.</title>
        <authorList>
            <person name="Tanifuji G."/>
            <person name="Takabayashi S."/>
            <person name="Kume K."/>
            <person name="Takagi M."/>
            <person name="Nakayama T."/>
            <person name="Kamikawa R."/>
            <person name="Inagaki Y."/>
            <person name="Hashimoto T."/>
        </authorList>
    </citation>
    <scope>NUCLEOTIDE SEQUENCE [LARGE SCALE GENOMIC DNA]</scope>
    <source>
        <strain evidence="3">NY0173</strain>
    </source>
</reference>
<organism evidence="3 4">
    <name type="scientific">Kipferlia bialata</name>
    <dbReference type="NCBI Taxonomy" id="797122"/>
    <lineage>
        <taxon>Eukaryota</taxon>
        <taxon>Metamonada</taxon>
        <taxon>Carpediemonas-like organisms</taxon>
        <taxon>Kipferlia</taxon>
    </lineage>
</organism>
<dbReference type="Proteomes" id="UP000265618">
    <property type="component" value="Unassembled WGS sequence"/>
</dbReference>
<keyword evidence="2" id="KW-0812">Transmembrane</keyword>
<keyword evidence="4" id="KW-1185">Reference proteome</keyword>
<evidence type="ECO:0000313" key="3">
    <source>
        <dbReference type="EMBL" id="GIQ87767.1"/>
    </source>
</evidence>
<name>A0A9K3D327_9EUKA</name>